<dbReference type="InterPro" id="IPR041602">
    <property type="entry name" value="Quercetinase_C"/>
</dbReference>
<dbReference type="Pfam" id="PF02678">
    <property type="entry name" value="Pirin"/>
    <property type="match status" value="1"/>
</dbReference>
<protein>
    <submittedName>
        <fullName evidence="5">Pirin family protein</fullName>
    </submittedName>
</protein>
<dbReference type="RefSeq" id="WP_369789727.1">
    <property type="nucleotide sequence ID" value="NZ_CP165628.1"/>
</dbReference>
<dbReference type="AlphaFoldDB" id="A0AB39VS63"/>
<name>A0AB39VS63_9GAMM</name>
<dbReference type="PANTHER" id="PTHR43212:SF3">
    <property type="entry name" value="QUERCETIN 2,3-DIOXYGENASE"/>
    <property type="match status" value="1"/>
</dbReference>
<feature type="domain" description="Pirin N-terminal" evidence="3">
    <location>
        <begin position="49"/>
        <end position="117"/>
    </location>
</feature>
<comment type="similarity">
    <text evidence="1 2">Belongs to the pirin family.</text>
</comment>
<reference evidence="5" key="1">
    <citation type="submission" date="2024-07" db="EMBL/GenBank/DDBJ databases">
        <authorList>
            <person name="Biller S.J."/>
        </authorList>
    </citation>
    <scope>NUCLEOTIDE SEQUENCE</scope>
    <source>
        <strain evidence="5">WC2420</strain>
    </source>
</reference>
<feature type="domain" description="Quercetin 2,3-dioxygenase C-terminal cupin" evidence="4">
    <location>
        <begin position="144"/>
        <end position="227"/>
    </location>
</feature>
<evidence type="ECO:0000259" key="3">
    <source>
        <dbReference type="Pfam" id="PF02678"/>
    </source>
</evidence>
<evidence type="ECO:0000256" key="1">
    <source>
        <dbReference type="ARBA" id="ARBA00008416"/>
    </source>
</evidence>
<dbReference type="SUPFAM" id="SSF51182">
    <property type="entry name" value="RmlC-like cupins"/>
    <property type="match status" value="1"/>
</dbReference>
<dbReference type="Pfam" id="PF17954">
    <property type="entry name" value="Pirin_C_2"/>
    <property type="match status" value="1"/>
</dbReference>
<gene>
    <name evidence="5" type="ORF">AB3G37_03535</name>
</gene>
<dbReference type="PANTHER" id="PTHR43212">
    <property type="entry name" value="QUERCETIN 2,3-DIOXYGENASE"/>
    <property type="match status" value="1"/>
</dbReference>
<evidence type="ECO:0000313" key="5">
    <source>
        <dbReference type="EMBL" id="XDU73200.1"/>
    </source>
</evidence>
<accession>A0AB39VS63</accession>
<evidence type="ECO:0000256" key="2">
    <source>
        <dbReference type="RuleBase" id="RU003457"/>
    </source>
</evidence>
<proteinExistence type="inferred from homology"/>
<evidence type="ECO:0000259" key="4">
    <source>
        <dbReference type="Pfam" id="PF17954"/>
    </source>
</evidence>
<organism evidence="5">
    <name type="scientific">Rouxiella sp. WC2420</name>
    <dbReference type="NCBI Taxonomy" id="3234145"/>
    <lineage>
        <taxon>Bacteria</taxon>
        <taxon>Pseudomonadati</taxon>
        <taxon>Pseudomonadota</taxon>
        <taxon>Gammaproteobacteria</taxon>
        <taxon>Enterobacterales</taxon>
        <taxon>Yersiniaceae</taxon>
        <taxon>Rouxiella</taxon>
    </lineage>
</organism>
<dbReference type="InterPro" id="IPR012093">
    <property type="entry name" value="Pirin"/>
</dbReference>
<dbReference type="InterPro" id="IPR003829">
    <property type="entry name" value="Pirin_N_dom"/>
</dbReference>
<dbReference type="Gene3D" id="2.60.120.10">
    <property type="entry name" value="Jelly Rolls"/>
    <property type="match status" value="2"/>
</dbReference>
<dbReference type="InterPro" id="IPR011051">
    <property type="entry name" value="RmlC_Cupin_sf"/>
</dbReference>
<dbReference type="InterPro" id="IPR014710">
    <property type="entry name" value="RmlC-like_jellyroll"/>
</dbReference>
<dbReference type="EMBL" id="CP165628">
    <property type="protein sequence ID" value="XDU73200.1"/>
    <property type="molecule type" value="Genomic_DNA"/>
</dbReference>
<sequence>MFNVLRAEPKSSFEYGPFKIRRMRPGRIFPGNADNALGPLSVIDHANLNIGTMVSMHEHVNDEILSYIWQGSMVHEDSSGNRTPLSPKKLMMMNAGNSFWHEETTPLVPVEMLQIFIRPREANLPGRVQFMERPNGIETGVWTLLAAPEGENTPLQIRQSVYIYDTRLEHNDKIEVPQHQGYVQYLYVMDGEISFDKTVLYKGDAISSSDIALPEIESTGNTTLLCFLVDIDAKAIMEGSISGQ</sequence>